<dbReference type="EMBL" id="JAKOGI010001071">
    <property type="protein sequence ID" value="KAJ8427965.1"/>
    <property type="molecule type" value="Genomic_DNA"/>
</dbReference>
<proteinExistence type="predicted"/>
<reference evidence="2" key="1">
    <citation type="submission" date="2022-04" db="EMBL/GenBank/DDBJ databases">
        <title>Carnegiea gigantea Genome sequencing and assembly v2.</title>
        <authorList>
            <person name="Copetti D."/>
            <person name="Sanderson M.J."/>
            <person name="Burquez A."/>
            <person name="Wojciechowski M.F."/>
        </authorList>
    </citation>
    <scope>NUCLEOTIDE SEQUENCE</scope>
    <source>
        <strain evidence="2">SGP5-SGP5p</strain>
        <tissue evidence="2">Aerial part</tissue>
    </source>
</reference>
<dbReference type="Proteomes" id="UP001153076">
    <property type="component" value="Unassembled WGS sequence"/>
</dbReference>
<gene>
    <name evidence="2" type="ORF">Cgig2_032315</name>
</gene>
<evidence type="ECO:0000256" key="1">
    <source>
        <dbReference type="SAM" id="MobiDB-lite"/>
    </source>
</evidence>
<keyword evidence="3" id="KW-1185">Reference proteome</keyword>
<sequence length="177" mass="20209">MVQFELQLENVSGSCRGCGCEDGRRGEQRRLVQHARDEHTLVIKAWFARQLGVMVMLLEEGPNKDGRQVKTWGEIIELSDDNEFSMMLDDDGDEETTTKGVMKAIQEVDSRIGEGKMAGPSRRRSHSRTSRGSGATLSYFNNDTKYYCNCSLEDVMVEMDDNYRCRYIICPRVVNIH</sequence>
<organism evidence="2 3">
    <name type="scientific">Carnegiea gigantea</name>
    <dbReference type="NCBI Taxonomy" id="171969"/>
    <lineage>
        <taxon>Eukaryota</taxon>
        <taxon>Viridiplantae</taxon>
        <taxon>Streptophyta</taxon>
        <taxon>Embryophyta</taxon>
        <taxon>Tracheophyta</taxon>
        <taxon>Spermatophyta</taxon>
        <taxon>Magnoliopsida</taxon>
        <taxon>eudicotyledons</taxon>
        <taxon>Gunneridae</taxon>
        <taxon>Pentapetalae</taxon>
        <taxon>Caryophyllales</taxon>
        <taxon>Cactineae</taxon>
        <taxon>Cactaceae</taxon>
        <taxon>Cactoideae</taxon>
        <taxon>Echinocereeae</taxon>
        <taxon>Carnegiea</taxon>
    </lineage>
</organism>
<feature type="region of interest" description="Disordered" evidence="1">
    <location>
        <begin position="113"/>
        <end position="134"/>
    </location>
</feature>
<comment type="caution">
    <text evidence="2">The sequence shown here is derived from an EMBL/GenBank/DDBJ whole genome shotgun (WGS) entry which is preliminary data.</text>
</comment>
<protein>
    <submittedName>
        <fullName evidence="2">Uncharacterized protein</fullName>
    </submittedName>
</protein>
<dbReference type="AlphaFoldDB" id="A0A9Q1GZL6"/>
<evidence type="ECO:0000313" key="3">
    <source>
        <dbReference type="Proteomes" id="UP001153076"/>
    </source>
</evidence>
<evidence type="ECO:0000313" key="2">
    <source>
        <dbReference type="EMBL" id="KAJ8427965.1"/>
    </source>
</evidence>
<accession>A0A9Q1GZL6</accession>
<name>A0A9Q1GZL6_9CARY</name>